<accession>A0AC34RR25</accession>
<organism evidence="1 2">
    <name type="scientific">Panagrolaimus sp. JU765</name>
    <dbReference type="NCBI Taxonomy" id="591449"/>
    <lineage>
        <taxon>Eukaryota</taxon>
        <taxon>Metazoa</taxon>
        <taxon>Ecdysozoa</taxon>
        <taxon>Nematoda</taxon>
        <taxon>Chromadorea</taxon>
        <taxon>Rhabditida</taxon>
        <taxon>Tylenchina</taxon>
        <taxon>Panagrolaimomorpha</taxon>
        <taxon>Panagrolaimoidea</taxon>
        <taxon>Panagrolaimidae</taxon>
        <taxon>Panagrolaimus</taxon>
    </lineage>
</organism>
<dbReference type="WBParaSite" id="JU765_v2.g9228.t2">
    <property type="protein sequence ID" value="JU765_v2.g9228.t2"/>
    <property type="gene ID" value="JU765_v2.g9228"/>
</dbReference>
<evidence type="ECO:0000313" key="2">
    <source>
        <dbReference type="WBParaSite" id="JU765_v2.g9228.t2"/>
    </source>
</evidence>
<protein>
    <submittedName>
        <fullName evidence="2">Nuclear receptor domain-containing protein</fullName>
    </submittedName>
</protein>
<sequence>MHQTNEADSDMLCQVCDDSALTRHFGAVCCNACAAFFRRTIAGNRSYVCLKNDDCSIRYDIPKRLCRSCRFRKCIKVGMRAEEVQSTQKPLKTQMTPFATVPLPFFQNVASFDIGKMNATKNPEIMPTFTSLPRRLPGGRGLRRESAGHLGDLPNHADHSSPWGTRPGNSLFRQRATFGSQPRQIPATVFVVQEHSSRRIHFEFLDEIRRRNLGTVKTGLVLWFERRRLDHDFALQRPHSHFVEIRVKSADFNAIGTTQD</sequence>
<name>A0AC34RR25_9BILA</name>
<evidence type="ECO:0000313" key="1">
    <source>
        <dbReference type="Proteomes" id="UP000887576"/>
    </source>
</evidence>
<proteinExistence type="predicted"/>
<reference evidence="2" key="1">
    <citation type="submission" date="2022-11" db="UniProtKB">
        <authorList>
            <consortium name="WormBaseParasite"/>
        </authorList>
    </citation>
    <scope>IDENTIFICATION</scope>
</reference>
<dbReference type="Proteomes" id="UP000887576">
    <property type="component" value="Unplaced"/>
</dbReference>